<sequence>MPSRCVAAFRARMPSRCIAASQAEPSSNPPPSSPTIRLARRPLGPKPEAIWEEQAVGEMIQGSPWLRIPVSRPHPELRGNATSG</sequence>
<gene>
    <name evidence="1" type="ORF">MRATA1EN22A_LOCUS27178</name>
</gene>
<evidence type="ECO:0000313" key="2">
    <source>
        <dbReference type="Proteomes" id="UP001162501"/>
    </source>
</evidence>
<name>A0AC60A5J5_RANTA</name>
<proteinExistence type="predicted"/>
<organism evidence="1 2">
    <name type="scientific">Rangifer tarandus platyrhynchus</name>
    <name type="common">Svalbard reindeer</name>
    <dbReference type="NCBI Taxonomy" id="3082113"/>
    <lineage>
        <taxon>Eukaryota</taxon>
        <taxon>Metazoa</taxon>
        <taxon>Chordata</taxon>
        <taxon>Craniata</taxon>
        <taxon>Vertebrata</taxon>
        <taxon>Euteleostomi</taxon>
        <taxon>Mammalia</taxon>
        <taxon>Eutheria</taxon>
        <taxon>Laurasiatheria</taxon>
        <taxon>Artiodactyla</taxon>
        <taxon>Ruminantia</taxon>
        <taxon>Pecora</taxon>
        <taxon>Cervidae</taxon>
        <taxon>Odocoileinae</taxon>
        <taxon>Rangifer</taxon>
    </lineage>
</organism>
<accession>A0AC60A5J5</accession>
<reference evidence="1" key="1">
    <citation type="submission" date="2023-05" db="EMBL/GenBank/DDBJ databases">
        <authorList>
            <consortium name="ELIXIR-Norway"/>
        </authorList>
    </citation>
    <scope>NUCLEOTIDE SEQUENCE</scope>
</reference>
<protein>
    <submittedName>
        <fullName evidence="1">Uncharacterized protein</fullName>
    </submittedName>
</protein>
<evidence type="ECO:0000313" key="1">
    <source>
        <dbReference type="EMBL" id="CAN0561385.1"/>
    </source>
</evidence>
<dbReference type="Proteomes" id="UP001162501">
    <property type="component" value="Chromosome 8"/>
</dbReference>
<reference evidence="1" key="2">
    <citation type="submission" date="2025-03" db="EMBL/GenBank/DDBJ databases">
        <authorList>
            <consortium name="ELIXIR-Norway"/>
            <consortium name="Elixir Norway"/>
        </authorList>
    </citation>
    <scope>NUCLEOTIDE SEQUENCE</scope>
</reference>
<dbReference type="EMBL" id="OX596092">
    <property type="protein sequence ID" value="CAN0561385.1"/>
    <property type="molecule type" value="Genomic_DNA"/>
</dbReference>